<gene>
    <name evidence="2" type="ORF">CTZ28_45985</name>
</gene>
<dbReference type="EMBL" id="PENI01000089">
    <property type="protein sequence ID" value="RMB79368.1"/>
    <property type="molecule type" value="Genomic_DNA"/>
</dbReference>
<dbReference type="Pfam" id="PF13358">
    <property type="entry name" value="DDE_3"/>
    <property type="match status" value="1"/>
</dbReference>
<dbReference type="AlphaFoldDB" id="A0A3M0HTG6"/>
<comment type="caution">
    <text evidence="2">The sequence shown here is derived from an EMBL/GenBank/DDBJ whole genome shotgun (WGS) entry which is preliminary data.</text>
</comment>
<keyword evidence="2" id="KW-0378">Hydrolase</keyword>
<reference evidence="2 3" key="1">
    <citation type="submission" date="2017-11" db="EMBL/GenBank/DDBJ databases">
        <title>Draft genome of actinobacteria isolated from guarana (Paullinia cupana (Mart.) Ducke.</title>
        <authorList>
            <person name="Siqueira K.A."/>
            <person name="Liotti R.G."/>
            <person name="Mendes T.A.O."/>
            <person name="Soares M.A."/>
        </authorList>
    </citation>
    <scope>NUCLEOTIDE SEQUENCE [LARGE SCALE GENOMIC DNA]</scope>
    <source>
        <strain evidence="2 3">193</strain>
    </source>
</reference>
<accession>A0A3M0HTG6</accession>
<evidence type="ECO:0000259" key="1">
    <source>
        <dbReference type="Pfam" id="PF13358"/>
    </source>
</evidence>
<dbReference type="Proteomes" id="UP000270471">
    <property type="component" value="Unassembled WGS sequence"/>
</dbReference>
<name>A0A3M0HTG6_9ACTN</name>
<evidence type="ECO:0000313" key="2">
    <source>
        <dbReference type="EMBL" id="RMB79368.1"/>
    </source>
</evidence>
<organism evidence="2 3">
    <name type="scientific">Streptomyces shenzhenensis</name>
    <dbReference type="NCBI Taxonomy" id="943815"/>
    <lineage>
        <taxon>Bacteria</taxon>
        <taxon>Bacillati</taxon>
        <taxon>Actinomycetota</taxon>
        <taxon>Actinomycetes</taxon>
        <taxon>Kitasatosporales</taxon>
        <taxon>Streptomycetaceae</taxon>
        <taxon>Streptomyces</taxon>
    </lineage>
</organism>
<dbReference type="Gene3D" id="3.30.420.10">
    <property type="entry name" value="Ribonuclease H-like superfamily/Ribonuclease H"/>
    <property type="match status" value="1"/>
</dbReference>
<dbReference type="GO" id="GO:0003676">
    <property type="term" value="F:nucleic acid binding"/>
    <property type="evidence" value="ECO:0007669"/>
    <property type="project" value="InterPro"/>
</dbReference>
<dbReference type="InterPro" id="IPR038717">
    <property type="entry name" value="Tc1-like_DDE_dom"/>
</dbReference>
<protein>
    <submittedName>
        <fullName evidence="2">DDE endonuclease</fullName>
    </submittedName>
</protein>
<dbReference type="GO" id="GO:0004519">
    <property type="term" value="F:endonuclease activity"/>
    <property type="evidence" value="ECO:0007669"/>
    <property type="project" value="UniProtKB-KW"/>
</dbReference>
<sequence>MGEGDLAERGRTVAALGAWLVFEDEAGFSMTPPTRHTWSRRGLTPVVRVRGRSRRRLSVAALVCYKHGERSRLIYRPCPDARPDGRKSFSWKDYRDLIQTAHQQLGGPIVLVWDNLNTHLTAGLRRYIAGRDWLTVYQLPPYTPDLNPVEGIWSVLRRTTTANRAFADPHDLINAVRRGLRQLQYRHDVLDGCLTGTGLVLAPP</sequence>
<dbReference type="InterPro" id="IPR036397">
    <property type="entry name" value="RNaseH_sf"/>
</dbReference>
<proteinExistence type="predicted"/>
<keyword evidence="2" id="KW-0540">Nuclease</keyword>
<keyword evidence="2" id="KW-0255">Endonuclease</keyword>
<keyword evidence="3" id="KW-1185">Reference proteome</keyword>
<feature type="domain" description="Tc1-like transposase DDE" evidence="1">
    <location>
        <begin position="20"/>
        <end position="172"/>
    </location>
</feature>
<evidence type="ECO:0000313" key="3">
    <source>
        <dbReference type="Proteomes" id="UP000270471"/>
    </source>
</evidence>